<protein>
    <recommendedName>
        <fullName evidence="3">SprT-like domain-containing protein</fullName>
    </recommendedName>
</protein>
<dbReference type="Proteomes" id="UP000001374">
    <property type="component" value="Chromosome"/>
</dbReference>
<evidence type="ECO:0008006" key="3">
    <source>
        <dbReference type="Google" id="ProtNLM"/>
    </source>
</evidence>
<organism evidence="1 2">
    <name type="scientific">Clostridium botulinum (strain Kyoto / Type A2)</name>
    <dbReference type="NCBI Taxonomy" id="536232"/>
    <lineage>
        <taxon>Bacteria</taxon>
        <taxon>Bacillati</taxon>
        <taxon>Bacillota</taxon>
        <taxon>Clostridia</taxon>
        <taxon>Eubacteriales</taxon>
        <taxon>Clostridiaceae</taxon>
        <taxon>Clostridium</taxon>
    </lineage>
</organism>
<sequence length="317" mass="38512">MKYIKRTSKKSRQELLNKALREELEFLRKRCFPWKRREFLLAPIEIRENKFNNKNDLTTVGKYQKVKTGKYKYKHFIEIRKNILINCQKVSLAYYRKNSYKELRSVIRHELCHAFVEERYENIFSNLENKNYDASPIFLTVLNWVFGNSGHACWKKFIHTDYSFESNCIIDSFEELDNYIFKMLKDFNEVTEKLKEFGNKEEFVEGKTKNLFVITNKFHFSSRKCGFNKLIEHDWVDIFKNKDEKYNKVHNINRTWEIGCNITPNRLEYLYNRKQNCRAQYYNNKKQLITITNKNMNTEKITTEDMKTIILKEETNF</sequence>
<dbReference type="HOGENOM" id="CLU_876334_0_0_9"/>
<reference evidence="1 2" key="1">
    <citation type="submission" date="2008-10" db="EMBL/GenBank/DDBJ databases">
        <title>Genome sequence of Clostridium botulinum A2 Kyoto.</title>
        <authorList>
            <person name="Shrivastava S."/>
            <person name="Brinkac L.M."/>
            <person name="Brown J.L."/>
            <person name="Bruce D."/>
            <person name="Detter C.C."/>
            <person name="Johnson E.A."/>
            <person name="Munk C.A."/>
            <person name="Smith L.A."/>
            <person name="Smith T.J."/>
            <person name="Sutton G."/>
            <person name="Brettin T.S."/>
        </authorList>
    </citation>
    <scope>NUCLEOTIDE SEQUENCE [LARGE SCALE GENOMIC DNA]</scope>
    <source>
        <strain evidence="2">Kyoto / Type A2</strain>
    </source>
</reference>
<accession>C1FTK1</accession>
<evidence type="ECO:0000313" key="2">
    <source>
        <dbReference type="Proteomes" id="UP000001374"/>
    </source>
</evidence>
<dbReference type="RefSeq" id="WP_012704930.1">
    <property type="nucleotide sequence ID" value="NC_012563.1"/>
</dbReference>
<dbReference type="eggNOG" id="ENOG5030UIR">
    <property type="taxonomic scope" value="Bacteria"/>
</dbReference>
<dbReference type="AlphaFoldDB" id="C1FTK1"/>
<dbReference type="KEGG" id="cby:CLM_2953"/>
<dbReference type="EMBL" id="CP001581">
    <property type="protein sequence ID" value="ACO85765.1"/>
    <property type="molecule type" value="Genomic_DNA"/>
</dbReference>
<gene>
    <name evidence="1" type="ordered locus">CLM_2953</name>
</gene>
<evidence type="ECO:0000313" key="1">
    <source>
        <dbReference type="EMBL" id="ACO85765.1"/>
    </source>
</evidence>
<name>C1FTK1_CLOBJ</name>
<proteinExistence type="predicted"/>